<gene>
    <name evidence="1" type="ORF">NAEGRDRAFT_64842</name>
</gene>
<dbReference type="InterPro" id="IPR029069">
    <property type="entry name" value="HotDog_dom_sf"/>
</dbReference>
<proteinExistence type="predicted"/>
<accession>D2V7L1</accession>
<dbReference type="PANTHER" id="PTHR12475:SF4">
    <property type="entry name" value="PROTEIN THEM6"/>
    <property type="match status" value="1"/>
</dbReference>
<reference evidence="1 2" key="1">
    <citation type="journal article" date="2010" name="Cell">
        <title>The genome of Naegleria gruberi illuminates early eukaryotic versatility.</title>
        <authorList>
            <person name="Fritz-Laylin L.K."/>
            <person name="Prochnik S.E."/>
            <person name="Ginger M.L."/>
            <person name="Dacks J.B."/>
            <person name="Carpenter M.L."/>
            <person name="Field M.C."/>
            <person name="Kuo A."/>
            <person name="Paredez A."/>
            <person name="Chapman J."/>
            <person name="Pham J."/>
            <person name="Shu S."/>
            <person name="Neupane R."/>
            <person name="Cipriano M."/>
            <person name="Mancuso J."/>
            <person name="Tu H."/>
            <person name="Salamov A."/>
            <person name="Lindquist E."/>
            <person name="Shapiro H."/>
            <person name="Lucas S."/>
            <person name="Grigoriev I.V."/>
            <person name="Cande W.Z."/>
            <person name="Fulton C."/>
            <person name="Rokhsar D.S."/>
            <person name="Dawson S.C."/>
        </authorList>
    </citation>
    <scope>NUCLEOTIDE SEQUENCE [LARGE SCALE GENOMIC DNA]</scope>
    <source>
        <strain evidence="1 2">NEG-M</strain>
    </source>
</reference>
<dbReference type="PANTHER" id="PTHR12475">
    <property type="match status" value="1"/>
</dbReference>
<dbReference type="VEuPathDB" id="AmoebaDB:NAEGRDRAFT_64842"/>
<dbReference type="SUPFAM" id="SSF54637">
    <property type="entry name" value="Thioesterase/thiol ester dehydrase-isomerase"/>
    <property type="match status" value="1"/>
</dbReference>
<dbReference type="CDD" id="cd00586">
    <property type="entry name" value="4HBT"/>
    <property type="match status" value="1"/>
</dbReference>
<dbReference type="GeneID" id="8849443"/>
<dbReference type="Pfam" id="PF13279">
    <property type="entry name" value="4HBT_2"/>
    <property type="match status" value="1"/>
</dbReference>
<dbReference type="Gene3D" id="3.10.129.10">
    <property type="entry name" value="Hotdog Thioesterase"/>
    <property type="match status" value="1"/>
</dbReference>
<dbReference type="KEGG" id="ngr:NAEGRDRAFT_64842"/>
<evidence type="ECO:0000313" key="1">
    <source>
        <dbReference type="EMBL" id="EFC47268.1"/>
    </source>
</evidence>
<dbReference type="EMBL" id="GG738855">
    <property type="protein sequence ID" value="EFC47268.1"/>
    <property type="molecule type" value="Genomic_DNA"/>
</dbReference>
<protein>
    <submittedName>
        <fullName evidence="1">Predicted protein</fullName>
    </submittedName>
</protein>
<organism evidence="2">
    <name type="scientific">Naegleria gruberi</name>
    <name type="common">Amoeba</name>
    <dbReference type="NCBI Taxonomy" id="5762"/>
    <lineage>
        <taxon>Eukaryota</taxon>
        <taxon>Discoba</taxon>
        <taxon>Heterolobosea</taxon>
        <taxon>Tetramitia</taxon>
        <taxon>Eutetramitia</taxon>
        <taxon>Vahlkampfiidae</taxon>
        <taxon>Naegleria</taxon>
    </lineage>
</organism>
<keyword evidence="2" id="KW-1185">Reference proteome</keyword>
<dbReference type="OMA" id="EHARFDM"/>
<sequence>MAFLFDDYYEKNSLPYDADHIYEMRVLPYDLDMNFHLNNAQYLSFMEHARFDMILKHANVFNRCRRKGYGWVVAGVSFQFRRSANLFDKVRIVTNVCGADEKWLYVQQNFYVGKRFIGRGIVRMCTFDKNGAVSTARYFKDILHVDIETADPKFRMTKDDYAKFVNADYSISASGDTRDDIMTRVSSFVFHDETLKEK</sequence>
<dbReference type="InParanoid" id="D2V7L1"/>
<dbReference type="Proteomes" id="UP000006671">
    <property type="component" value="Unassembled WGS sequence"/>
</dbReference>
<evidence type="ECO:0000313" key="2">
    <source>
        <dbReference type="Proteomes" id="UP000006671"/>
    </source>
</evidence>
<name>D2V7L1_NAEGR</name>
<dbReference type="OrthoDB" id="265761at2759"/>
<dbReference type="RefSeq" id="XP_002680012.1">
    <property type="nucleotide sequence ID" value="XM_002679966.1"/>
</dbReference>
<dbReference type="AlphaFoldDB" id="D2V7L1"/>
<dbReference type="InterPro" id="IPR051490">
    <property type="entry name" value="THEM6_lcsJ_thioesterase"/>
</dbReference>